<evidence type="ECO:0000313" key="2">
    <source>
        <dbReference type="Proteomes" id="UP000298277"/>
    </source>
</evidence>
<dbReference type="Proteomes" id="UP000298277">
    <property type="component" value="Unassembled WGS sequence"/>
</dbReference>
<accession>A0A5F1Y7S8</accession>
<comment type="caution">
    <text evidence="1">The sequence shown here is derived from an EMBL/GenBank/DDBJ whole genome shotgun (WGS) entry which is preliminary data.</text>
</comment>
<evidence type="ECO:0000313" key="1">
    <source>
        <dbReference type="EMBL" id="TGK30991.1"/>
    </source>
</evidence>
<sequence>MYLGRSDMLKFGFPFLILFLSLNIFSQTKDSNDNEIDDLLKAIVTPKSCTSQRQDLCAVLNEFQAATDDLPPTIKRTFSIGRIFSAHITFKQTWEYGRTWSVAFFEKDGQTLKLEALRMESESKQEVEDSKMLISQIENGEINQENSSYIFLKDLDKNILLKECKKYARTYRCEGDGRHFNEIHIRYDKGFVYLFTFGAVTKMQGSWDRVPGFYISKLPLPK</sequence>
<name>A0A5F1Y7S8_9LEPT</name>
<gene>
    <name evidence="1" type="ORF">EHQ17_14830</name>
</gene>
<protein>
    <submittedName>
        <fullName evidence="1">Uncharacterized protein</fullName>
    </submittedName>
</protein>
<dbReference type="EMBL" id="RQFA01000066">
    <property type="protein sequence ID" value="TGK30991.1"/>
    <property type="molecule type" value="Genomic_DNA"/>
</dbReference>
<reference evidence="1" key="1">
    <citation type="journal article" date="2019" name="PLoS Negl. Trop. Dis.">
        <title>Revisiting the worldwide diversity of Leptospira species in the environment.</title>
        <authorList>
            <person name="Vincent A.T."/>
            <person name="Schiettekatte O."/>
            <person name="Bourhy P."/>
            <person name="Veyrier F.J."/>
            <person name="Picardeau M."/>
        </authorList>
    </citation>
    <scope>NUCLEOTIDE SEQUENCE [LARGE SCALE GENOMIC DNA]</scope>
    <source>
        <strain evidence="1">201800299</strain>
    </source>
</reference>
<dbReference type="AlphaFoldDB" id="A0A5F1Y7S8"/>
<proteinExistence type="predicted"/>
<organism evidence="1 2">
    <name type="scientific">Leptospira gomenensis</name>
    <dbReference type="NCBI Taxonomy" id="2484974"/>
    <lineage>
        <taxon>Bacteria</taxon>
        <taxon>Pseudomonadati</taxon>
        <taxon>Spirochaetota</taxon>
        <taxon>Spirochaetia</taxon>
        <taxon>Leptospirales</taxon>
        <taxon>Leptospiraceae</taxon>
        <taxon>Leptospira</taxon>
    </lineage>
</organism>
<keyword evidence="2" id="KW-1185">Reference proteome</keyword>
<dbReference type="RefSeq" id="WP_135736205.1">
    <property type="nucleotide sequence ID" value="NZ_RQEZ01000048.1"/>
</dbReference>